<dbReference type="Gene3D" id="3.40.50.2000">
    <property type="entry name" value="Glycogen Phosphorylase B"/>
    <property type="match status" value="1"/>
</dbReference>
<gene>
    <name evidence="1" type="ORF">DM39_6245</name>
</gene>
<dbReference type="GO" id="GO:0016740">
    <property type="term" value="F:transferase activity"/>
    <property type="evidence" value="ECO:0007669"/>
    <property type="project" value="UniProtKB-KW"/>
</dbReference>
<dbReference type="KEGG" id="bcen:DM39_6245"/>
<reference evidence="1 2" key="1">
    <citation type="submission" date="2014-05" db="EMBL/GenBank/DDBJ databases">
        <authorList>
            <person name="Bishop-Lilly K.A."/>
            <person name="Broomall S.M."/>
            <person name="Chain P.S."/>
            <person name="Chertkov O."/>
            <person name="Coyne S.R."/>
            <person name="Daligault H.E."/>
            <person name="Davenport K.W."/>
            <person name="Erkkila T."/>
            <person name="Frey K.G."/>
            <person name="Gibbons H.S."/>
            <person name="Gu W."/>
            <person name="Jaissle J."/>
            <person name="Johnson S.L."/>
            <person name="Koroleva G.I."/>
            <person name="Ladner J.T."/>
            <person name="Lo C.-C."/>
            <person name="Minogue T.D."/>
            <person name="Munk C."/>
            <person name="Palacios G.F."/>
            <person name="Redden C.L."/>
            <person name="Rosenzweig C.N."/>
            <person name="Scholz M.B."/>
            <person name="Teshima H."/>
            <person name="Xu Y."/>
        </authorList>
    </citation>
    <scope>NUCLEOTIDE SEQUENCE [LARGE SCALE GENOMIC DNA]</scope>
    <source>
        <strain evidence="1 2">DDS 22E-1</strain>
    </source>
</reference>
<sequence>MKCEDIVLLSTADWDNPFWTNKQHVAVELARRGHRVLYVDSIGLRQPSATTSDLRRIVRRLAKGARGVRQVQERIWVWSPVAIPMHRYRAVRFLNRILLSFGLAVCTACLGFRRPIGWTYNPLTTRFFDLSRFRKLVYHCVDEVKAQPGVPYEVIEIAEMELTQSCQICFVTSEHLLETRKAWKQQTYYFPNVADYAHFASALDRELAVPVDLEAIPGPRVGFIGALSEYKVDFELLARMAREHPEWSIVLIGRVGEGDPSTTVSEVEAMPNVHLLGARPYESLPAYLKGIHVAILPSRLNEYTRGMFPMKFFEYLAAGKPVVATNLHALAGFSDVCTLANDHASFIGGVERALSDPAEKLHARLSLAQEYTYERRTSRMMELVNSLGA</sequence>
<name>A0AAN0RLX9_9BURK</name>
<dbReference type="PANTHER" id="PTHR12526">
    <property type="entry name" value="GLYCOSYLTRANSFERASE"/>
    <property type="match status" value="1"/>
</dbReference>
<dbReference type="PANTHER" id="PTHR12526:SF630">
    <property type="entry name" value="GLYCOSYLTRANSFERASE"/>
    <property type="match status" value="1"/>
</dbReference>
<keyword evidence="1" id="KW-0808">Transferase</keyword>
<evidence type="ECO:0000313" key="2">
    <source>
        <dbReference type="Proteomes" id="UP000029413"/>
    </source>
</evidence>
<accession>A0AAN0RLX9</accession>
<dbReference type="SUPFAM" id="SSF53756">
    <property type="entry name" value="UDP-Glycosyltransferase/glycogen phosphorylase"/>
    <property type="match status" value="1"/>
</dbReference>
<dbReference type="Proteomes" id="UP000029413">
    <property type="component" value="Chromosome 3"/>
</dbReference>
<proteinExistence type="predicted"/>
<protein>
    <submittedName>
        <fullName evidence="1">Glycosyl transferases group 1 family protein</fullName>
    </submittedName>
</protein>
<dbReference type="AlphaFoldDB" id="A0AAN0RLX9"/>
<dbReference type="Pfam" id="PF13692">
    <property type="entry name" value="Glyco_trans_1_4"/>
    <property type="match status" value="1"/>
</dbReference>
<keyword evidence="2" id="KW-1185">Reference proteome</keyword>
<dbReference type="EMBL" id="CP007782">
    <property type="protein sequence ID" value="AIO30147.1"/>
    <property type="molecule type" value="Genomic_DNA"/>
</dbReference>
<organism evidence="1 2">
    <name type="scientific">Burkholderia cenocepacia</name>
    <dbReference type="NCBI Taxonomy" id="95486"/>
    <lineage>
        <taxon>Bacteria</taxon>
        <taxon>Pseudomonadati</taxon>
        <taxon>Pseudomonadota</taxon>
        <taxon>Betaproteobacteria</taxon>
        <taxon>Burkholderiales</taxon>
        <taxon>Burkholderiaceae</taxon>
        <taxon>Burkholderia</taxon>
        <taxon>Burkholderia cepacia complex</taxon>
    </lineage>
</organism>
<evidence type="ECO:0000313" key="1">
    <source>
        <dbReference type="EMBL" id="AIO30147.1"/>
    </source>
</evidence>